<evidence type="ECO:0000259" key="2">
    <source>
        <dbReference type="Pfam" id="PF12439"/>
    </source>
</evidence>
<dbReference type="GO" id="GO:0004135">
    <property type="term" value="F:amylo-alpha-1,6-glucosidase activity"/>
    <property type="evidence" value="ECO:0007669"/>
    <property type="project" value="InterPro"/>
</dbReference>
<evidence type="ECO:0000313" key="3">
    <source>
        <dbReference type="EMBL" id="GKH04186.1"/>
    </source>
</evidence>
<dbReference type="PANTHER" id="PTHR10569:SF2">
    <property type="entry name" value="GLYCOGEN DEBRANCHING ENZYME"/>
    <property type="match status" value="1"/>
</dbReference>
<comment type="caution">
    <text evidence="3">The sequence shown here is derived from an EMBL/GenBank/DDBJ whole genome shotgun (WGS) entry which is preliminary data.</text>
</comment>
<evidence type="ECO:0000259" key="1">
    <source>
        <dbReference type="Pfam" id="PF06202"/>
    </source>
</evidence>
<reference evidence="3" key="1">
    <citation type="submission" date="2022-01" db="EMBL/GenBank/DDBJ databases">
        <title>Novel bile acid biosynthetic pathways are enriched in the microbiome of centenarians.</title>
        <authorList>
            <person name="Sato Y."/>
            <person name="Atarashi K."/>
            <person name="Plichta R.D."/>
            <person name="Arai Y."/>
            <person name="Sasajima S."/>
            <person name="Kearney M.S."/>
            <person name="Suda W."/>
            <person name="Takeshita K."/>
            <person name="Sasaki T."/>
            <person name="Okamoto S."/>
            <person name="Skelly N.A."/>
            <person name="Okamura Y."/>
            <person name="Vlamakis H."/>
            <person name="Li Y."/>
            <person name="Tanoue T."/>
            <person name="Takei H."/>
            <person name="Nittono H."/>
            <person name="Narushima S."/>
            <person name="Irie J."/>
            <person name="Itoh H."/>
            <person name="Moriya K."/>
            <person name="Sugiura Y."/>
            <person name="Suematsu M."/>
            <person name="Moritoki N."/>
            <person name="Shibata S."/>
            <person name="Littman R.D."/>
            <person name="Fischbach A.M."/>
            <person name="Uwamino Y."/>
            <person name="Inoue T."/>
            <person name="Honda A."/>
            <person name="Hattori M."/>
            <person name="Murai T."/>
            <person name="Xavier J.R."/>
            <person name="Hirose N."/>
            <person name="Honda K."/>
        </authorList>
    </citation>
    <scope>NUCLEOTIDE SEQUENCE</scope>
    <source>
        <strain evidence="3">CE91-St55</strain>
    </source>
</reference>
<dbReference type="Pfam" id="PF06202">
    <property type="entry name" value="GDE_C"/>
    <property type="match status" value="1"/>
</dbReference>
<dbReference type="Pfam" id="PF12439">
    <property type="entry name" value="GDE_N"/>
    <property type="match status" value="1"/>
</dbReference>
<dbReference type="GO" id="GO:0004134">
    <property type="term" value="F:4-alpha-glucanotransferase activity"/>
    <property type="evidence" value="ECO:0007669"/>
    <property type="project" value="InterPro"/>
</dbReference>
<dbReference type="InterPro" id="IPR012341">
    <property type="entry name" value="6hp_glycosidase-like_sf"/>
</dbReference>
<evidence type="ECO:0000313" key="4">
    <source>
        <dbReference type="Proteomes" id="UP001055091"/>
    </source>
</evidence>
<name>A0A413XCN4_9FIRM</name>
<dbReference type="AlphaFoldDB" id="A0A413XCN4"/>
<sequence>MRLEYGRNSFTGFDRGQEQCSLLTNGLGGYSSQTVIGSNTRGDHALLMAALQAPNLRYHMVTRVDETLMTGGSCFSLGSQQYAGYCENTEGFRYLDAFCMEYFPVYTYRVRGVEIKKTVVMPQQENTVGIRYEIENRTKREALLEVVPLFQFVEKGEKCMPGRQFTLSAAKAAGRISDGVLNLNFWTDGEIVEQTQQYIDDLYFEYDARDGRPAVGGAYRNHLIRYRVPPHSLACGEIIYTAGEIGRTRCEEMMAQESKRQQELEENSGFRDAEARLIARNCSQYVVNRESTGGKSVIAGYPFFGDWGRDTMIALPGLCIVTGQMETAKSILSTFIQYRRRGLMPNVFPEGDGEPEYNTADASLLFIGSVYEYYQAGGDLDFIEKEAYPVILEIIDWYRKGTDYHICMDRDGLISAGGGLEQVTWMDVRINGFLPTPRHGKAVEINAQWHSALMIAGHFAALFSESGKVFTDLAETVKNSFVREFWLEDEGCLKDVISNSAEHHPDRQIRCNQIWAVSQPFPILDREKECRIVDTVYEHLYTPYGLRSLSGKDGEFCAEYGGSVVNRDMAYHQGTVWTFPLGAYYLAYLKVHDDSKEAAKKVREQLGPVREMLREGCAGHLAEIYDGLYPAVSRGCFAQAWSMGEILRVYRKLEEIEAE</sequence>
<gene>
    <name evidence="3" type="ORF">CE91St55_61670</name>
</gene>
<dbReference type="NCBIfam" id="TIGR01561">
    <property type="entry name" value="gde_arch"/>
    <property type="match status" value="1"/>
</dbReference>
<protein>
    <submittedName>
        <fullName evidence="3">Amylo-1,6-glucosidase</fullName>
    </submittedName>
</protein>
<dbReference type="InterPro" id="IPR024742">
    <property type="entry name" value="Glycogen_debranch_N"/>
</dbReference>
<dbReference type="Proteomes" id="UP001055091">
    <property type="component" value="Unassembled WGS sequence"/>
</dbReference>
<dbReference type="InterPro" id="IPR032790">
    <property type="entry name" value="GDE_C"/>
</dbReference>
<dbReference type="InterPro" id="IPR006451">
    <property type="entry name" value="Glycogen_debranch_arc"/>
</dbReference>
<dbReference type="SUPFAM" id="SSF48208">
    <property type="entry name" value="Six-hairpin glycosidases"/>
    <property type="match status" value="1"/>
</dbReference>
<dbReference type="GO" id="GO:0005980">
    <property type="term" value="P:glycogen catabolic process"/>
    <property type="evidence" value="ECO:0007669"/>
    <property type="project" value="InterPro"/>
</dbReference>
<organism evidence="3 4">
    <name type="scientific">Hungatella hathewayi</name>
    <dbReference type="NCBI Taxonomy" id="154046"/>
    <lineage>
        <taxon>Bacteria</taxon>
        <taxon>Bacillati</taxon>
        <taxon>Bacillota</taxon>
        <taxon>Clostridia</taxon>
        <taxon>Lachnospirales</taxon>
        <taxon>Lachnospiraceae</taxon>
        <taxon>Hungatella</taxon>
    </lineage>
</organism>
<accession>A0A413XCN4</accession>
<dbReference type="Gene3D" id="1.50.10.10">
    <property type="match status" value="1"/>
</dbReference>
<dbReference type="RefSeq" id="WP_118076772.1">
    <property type="nucleotide sequence ID" value="NZ_BQNJ01000002.1"/>
</dbReference>
<dbReference type="GeneID" id="93150466"/>
<feature type="domain" description="Glycogen debranching enzyme C-terminal" evidence="1">
    <location>
        <begin position="282"/>
        <end position="648"/>
    </location>
</feature>
<proteinExistence type="predicted"/>
<feature type="domain" description="Glycogen debranching enzyme bacterial and archaeal type N-terminal" evidence="2">
    <location>
        <begin position="22"/>
        <end position="229"/>
    </location>
</feature>
<dbReference type="InterPro" id="IPR010401">
    <property type="entry name" value="AGL/Gdb1"/>
</dbReference>
<dbReference type="PANTHER" id="PTHR10569">
    <property type="entry name" value="GLYCOGEN DEBRANCHING ENZYME"/>
    <property type="match status" value="1"/>
</dbReference>
<dbReference type="EMBL" id="BQNJ01000002">
    <property type="protein sequence ID" value="GKH04186.1"/>
    <property type="molecule type" value="Genomic_DNA"/>
</dbReference>
<dbReference type="InterPro" id="IPR008928">
    <property type="entry name" value="6-hairpin_glycosidase_sf"/>
</dbReference>